<feature type="binding site" evidence="5">
    <location>
        <position position="245"/>
    </location>
    <ligand>
        <name>S-adenosyl-L-methionine</name>
        <dbReference type="ChEBI" id="CHEBI:59789"/>
    </ligand>
</feature>
<dbReference type="AlphaFoldDB" id="A0A8T0HU92"/>
<dbReference type="GO" id="GO:0010420">
    <property type="term" value="F:polyprenyldihydroxybenzoate methyltransferase activity"/>
    <property type="evidence" value="ECO:0007669"/>
    <property type="project" value="UniProtKB-UniRule"/>
</dbReference>
<dbReference type="GO" id="GO:0032259">
    <property type="term" value="P:methylation"/>
    <property type="evidence" value="ECO:0007669"/>
    <property type="project" value="UniProtKB-KW"/>
</dbReference>
<dbReference type="InterPro" id="IPR029063">
    <property type="entry name" value="SAM-dependent_MTases_sf"/>
</dbReference>
<dbReference type="Gene3D" id="3.40.50.150">
    <property type="entry name" value="Vaccinia Virus protein VP39"/>
    <property type="match status" value="1"/>
</dbReference>
<comment type="catalytic activity">
    <reaction evidence="5">
        <text>a 3-demethylubiquinone + S-adenosyl-L-methionine = a ubiquinone + S-adenosyl-L-homocysteine</text>
        <dbReference type="Rhea" id="RHEA:81215"/>
        <dbReference type="Rhea" id="RHEA-COMP:9565"/>
        <dbReference type="Rhea" id="RHEA-COMP:19654"/>
        <dbReference type="ChEBI" id="CHEBI:16389"/>
        <dbReference type="ChEBI" id="CHEBI:57856"/>
        <dbReference type="ChEBI" id="CHEBI:59789"/>
        <dbReference type="ChEBI" id="CHEBI:231825"/>
    </reaction>
</comment>
<evidence type="ECO:0000256" key="6">
    <source>
        <dbReference type="SAM" id="MobiDB-lite"/>
    </source>
</evidence>
<keyword evidence="5" id="KW-0479">Metal-binding</keyword>
<evidence type="ECO:0000256" key="5">
    <source>
        <dbReference type="HAMAP-Rule" id="MF_03190"/>
    </source>
</evidence>
<dbReference type="EMBL" id="CM026426">
    <property type="protein sequence ID" value="KAG0574600.1"/>
    <property type="molecule type" value="Genomic_DNA"/>
</dbReference>
<dbReference type="CDD" id="cd02440">
    <property type="entry name" value="AdoMet_MTases"/>
    <property type="match status" value="1"/>
</dbReference>
<feature type="binding site" evidence="5">
    <location>
        <position position="294"/>
    </location>
    <ligand>
        <name>Mg(2+)</name>
        <dbReference type="ChEBI" id="CHEBI:18420"/>
    </ligand>
</feature>
<organism evidence="7 8">
    <name type="scientific">Ceratodon purpureus</name>
    <name type="common">Fire moss</name>
    <name type="synonym">Dicranum purpureum</name>
    <dbReference type="NCBI Taxonomy" id="3225"/>
    <lineage>
        <taxon>Eukaryota</taxon>
        <taxon>Viridiplantae</taxon>
        <taxon>Streptophyta</taxon>
        <taxon>Embryophyta</taxon>
        <taxon>Bryophyta</taxon>
        <taxon>Bryophytina</taxon>
        <taxon>Bryopsida</taxon>
        <taxon>Dicranidae</taxon>
        <taxon>Pseudoditrichales</taxon>
        <taxon>Ditrichaceae</taxon>
        <taxon>Ceratodon</taxon>
    </lineage>
</organism>
<dbReference type="EC" id="2.1.1.114" evidence="5"/>
<feature type="binding site" evidence="5">
    <location>
        <position position="291"/>
    </location>
    <ligand>
        <name>Mg(2+)</name>
        <dbReference type="ChEBI" id="CHEBI:18420"/>
    </ligand>
</feature>
<comment type="subunit">
    <text evidence="5">Component of a multi-subunit COQ enzyme complex.</text>
</comment>
<keyword evidence="2 5" id="KW-0808">Transferase</keyword>
<dbReference type="GO" id="GO:0031314">
    <property type="term" value="C:extrinsic component of mitochondrial inner membrane"/>
    <property type="evidence" value="ECO:0007669"/>
    <property type="project" value="UniProtKB-UniRule"/>
</dbReference>
<keyword evidence="4 5" id="KW-0949">S-adenosyl-L-methionine</keyword>
<comment type="caution">
    <text evidence="7">The sequence shown here is derived from an EMBL/GenBank/DDBJ whole genome shotgun (WGS) entry which is preliminary data.</text>
</comment>
<keyword evidence="5" id="KW-0472">Membrane</keyword>
<feature type="binding site" evidence="5">
    <location>
        <position position="290"/>
    </location>
    <ligand>
        <name>S-adenosyl-L-methionine</name>
        <dbReference type="ChEBI" id="CHEBI:59789"/>
    </ligand>
</feature>
<comment type="catalytic activity">
    <reaction evidence="5">
        <text>a 3-demethylubiquinol + S-adenosyl-L-methionine = a ubiquinol + S-adenosyl-L-homocysteine + H(+)</text>
        <dbReference type="Rhea" id="RHEA:44380"/>
        <dbReference type="Rhea" id="RHEA-COMP:9566"/>
        <dbReference type="Rhea" id="RHEA-COMP:10914"/>
        <dbReference type="ChEBI" id="CHEBI:15378"/>
        <dbReference type="ChEBI" id="CHEBI:17976"/>
        <dbReference type="ChEBI" id="CHEBI:57856"/>
        <dbReference type="ChEBI" id="CHEBI:59789"/>
        <dbReference type="ChEBI" id="CHEBI:84422"/>
        <dbReference type="EC" id="2.1.1.64"/>
    </reaction>
</comment>
<keyword evidence="5" id="KW-0999">Mitochondrion inner membrane</keyword>
<comment type="similarity">
    <text evidence="5">Belongs to the class I-like SAM-binding methyltransferase superfamily. UbiG/COQ3 family.</text>
</comment>
<dbReference type="GO" id="GO:0046872">
    <property type="term" value="F:metal ion binding"/>
    <property type="evidence" value="ECO:0007669"/>
    <property type="project" value="UniProtKB-KW"/>
</dbReference>
<feature type="binding site" evidence="5">
    <location>
        <position position="295"/>
    </location>
    <ligand>
        <name>Mg(2+)</name>
        <dbReference type="ChEBI" id="CHEBI:18420"/>
    </ligand>
</feature>
<accession>A0A8T0HU92</accession>
<protein>
    <recommendedName>
        <fullName evidence="5">Ubiquinone biosynthesis O-methyltransferase, mitochondrial</fullName>
    </recommendedName>
    <alternativeName>
        <fullName evidence="5">3-demethylubiquinol 3-O-methyltransferase</fullName>
        <ecNumber evidence="5">2.1.1.64</ecNumber>
    </alternativeName>
    <alternativeName>
        <fullName evidence="5">3-demethylubiquinone 3-O-methyltransferase</fullName>
        <ecNumber evidence="5">2.1.1.-</ecNumber>
    </alternativeName>
    <alternativeName>
        <fullName evidence="5">Polyprenyldihydroxybenzoate methyltransferase</fullName>
        <ecNumber evidence="5">2.1.1.114</ecNumber>
    </alternativeName>
</protein>
<reference evidence="7" key="1">
    <citation type="submission" date="2020-06" db="EMBL/GenBank/DDBJ databases">
        <title>WGS assembly of Ceratodon purpureus strain R40.</title>
        <authorList>
            <person name="Carey S.B."/>
            <person name="Jenkins J."/>
            <person name="Shu S."/>
            <person name="Lovell J.T."/>
            <person name="Sreedasyam A."/>
            <person name="Maumus F."/>
            <person name="Tiley G.P."/>
            <person name="Fernandez-Pozo N."/>
            <person name="Barry K."/>
            <person name="Chen C."/>
            <person name="Wang M."/>
            <person name="Lipzen A."/>
            <person name="Daum C."/>
            <person name="Saski C.A."/>
            <person name="Payton A.C."/>
            <person name="Mcbreen J.C."/>
            <person name="Conrad R.E."/>
            <person name="Kollar L.M."/>
            <person name="Olsson S."/>
            <person name="Huttunen S."/>
            <person name="Landis J.B."/>
            <person name="Wickett N.J."/>
            <person name="Johnson M.G."/>
            <person name="Rensing S.A."/>
            <person name="Grimwood J."/>
            <person name="Schmutz J."/>
            <person name="Mcdaniel S.F."/>
        </authorList>
    </citation>
    <scope>NUCLEOTIDE SEQUENCE</scope>
    <source>
        <strain evidence="7">R40</strain>
    </source>
</reference>
<dbReference type="NCBIfam" id="TIGR01983">
    <property type="entry name" value="UbiG"/>
    <property type="match status" value="1"/>
</dbReference>
<dbReference type="PANTHER" id="PTHR43464:SF19">
    <property type="entry name" value="UBIQUINONE BIOSYNTHESIS O-METHYLTRANSFERASE, MITOCHONDRIAL"/>
    <property type="match status" value="1"/>
</dbReference>
<evidence type="ECO:0000256" key="3">
    <source>
        <dbReference type="ARBA" id="ARBA00022688"/>
    </source>
</evidence>
<dbReference type="EC" id="2.1.1.-" evidence="5"/>
<feature type="region of interest" description="Disordered" evidence="6">
    <location>
        <begin position="129"/>
        <end position="164"/>
    </location>
</feature>
<evidence type="ECO:0000256" key="2">
    <source>
        <dbReference type="ARBA" id="ARBA00022679"/>
    </source>
</evidence>
<dbReference type="PANTHER" id="PTHR43464">
    <property type="entry name" value="METHYLTRANSFERASE"/>
    <property type="match status" value="1"/>
</dbReference>
<feature type="compositionally biased region" description="Basic and acidic residues" evidence="6">
    <location>
        <begin position="144"/>
        <end position="164"/>
    </location>
</feature>
<keyword evidence="3 5" id="KW-0831">Ubiquinone biosynthesis</keyword>
<keyword evidence="5" id="KW-0460">Magnesium</keyword>
<feature type="binding site" evidence="5">
    <location>
        <position position="193"/>
    </location>
    <ligand>
        <name>S-adenosyl-L-methionine</name>
        <dbReference type="ChEBI" id="CHEBI:59789"/>
    </ligand>
</feature>
<comment type="subcellular location">
    <subcellularLocation>
        <location evidence="5">Mitochondrion inner membrane</location>
        <topology evidence="5">Peripheral membrane protein</topology>
        <orientation evidence="5">Matrix side</orientation>
    </subcellularLocation>
</comment>
<dbReference type="SUPFAM" id="SSF53335">
    <property type="entry name" value="S-adenosyl-L-methionine-dependent methyltransferases"/>
    <property type="match status" value="1"/>
</dbReference>
<keyword evidence="5" id="KW-0496">Mitochondrion</keyword>
<comment type="function">
    <text evidence="5">O-methyltransferase required for two non-consecutive steps during ubiquinone biosynthesis. Catalyzes the 2 O-methylation of 3,4-dihydroxy-5-(all-trans-polyprenyl)benzoic acid into 4-hydroxy-3-methoxy-5-(all-trans-polyprenyl)benzoic acid. Also catalyzes the last step of ubiquinone biosynthesis by mediating methylation of 3-demethylubiquinone into ubiquinone. Also able to mediate the methylation of 3-demethylubiquinol into ubiquinol.</text>
</comment>
<comment type="cofactor">
    <cofactor evidence="5">
        <name>Mg(2+)</name>
        <dbReference type="ChEBI" id="CHEBI:18420"/>
    </cofactor>
</comment>
<dbReference type="GO" id="GO:0061542">
    <property type="term" value="F:3-demethylubiquinol 3-O-methyltransferase activity"/>
    <property type="evidence" value="ECO:0007669"/>
    <property type="project" value="UniProtKB-UniRule"/>
</dbReference>
<gene>
    <name evidence="5" type="primary">COQ3</name>
    <name evidence="7" type="ORF">KC19_VG275500</name>
</gene>
<dbReference type="HAMAP" id="MF_00472">
    <property type="entry name" value="UbiG"/>
    <property type="match status" value="1"/>
</dbReference>
<proteinExistence type="inferred from homology"/>
<comment type="pathway">
    <text evidence="5">Cofactor biosynthesis; ubiquinone biosynthesis.</text>
</comment>
<keyword evidence="1 5" id="KW-0489">Methyltransferase</keyword>
<keyword evidence="8" id="KW-1185">Reference proteome</keyword>
<feature type="binding site" evidence="5">
    <location>
        <position position="224"/>
    </location>
    <ligand>
        <name>S-adenosyl-L-methionine</name>
        <dbReference type="ChEBI" id="CHEBI:59789"/>
    </ligand>
</feature>
<evidence type="ECO:0000313" key="8">
    <source>
        <dbReference type="Proteomes" id="UP000822688"/>
    </source>
</evidence>
<sequence length="404" mass="44011">MSWMGSWRVALQHARRVGNQRGLVEDGLPGTMISRWFASASNATATVPKAPETQQPTVVVSQVSQTHSSAVLVPPQQVDGTKVVVKLAEEYPCEGAPVELPKKEDSHRPVFRNEQPDQAHFAPRIEVSKVAENEPAPSASANLGREERQVHSTPEARKNSVDKKETAKFAAIAATWWDPKGPYKPLHIMNPTRVSYVRSAICKHFRKDANTPRPLEGLKIIDVGCGGGLVCEPLARMGAELTGVDAVEKNIGVASVHAARDPATASIKYLCTTAEQLVREEQKFDVVLALEVIEHVADPQDFCKSLAALAKKDGLVFISTLNRSLPSFGLAVVAAEYILGWLPKGTHEWSKFVTPEELSTIMDRSSIAVKDTAGMVYNPLTQRWSISGTNTSVNYIAYGVNRSG</sequence>
<name>A0A8T0HU92_CERPU</name>
<dbReference type="Proteomes" id="UP000822688">
    <property type="component" value="Chromosome V"/>
</dbReference>
<evidence type="ECO:0000313" key="7">
    <source>
        <dbReference type="EMBL" id="KAG0574600.1"/>
    </source>
</evidence>
<comment type="catalytic activity">
    <reaction evidence="5">
        <text>a 3,4-dihydroxy-5-(all-trans-polyprenyl)benzoate + S-adenosyl-L-methionine = a 4-hydroxy-3-methoxy-5-(all-trans-polyprenyl)benzoate + S-adenosyl-L-homocysteine + H(+)</text>
        <dbReference type="Rhea" id="RHEA:44452"/>
        <dbReference type="Rhea" id="RHEA-COMP:10930"/>
        <dbReference type="Rhea" id="RHEA-COMP:10931"/>
        <dbReference type="ChEBI" id="CHEBI:15378"/>
        <dbReference type="ChEBI" id="CHEBI:57856"/>
        <dbReference type="ChEBI" id="CHEBI:59789"/>
        <dbReference type="ChEBI" id="CHEBI:64694"/>
        <dbReference type="ChEBI" id="CHEBI:84443"/>
        <dbReference type="EC" id="2.1.1.114"/>
    </reaction>
</comment>
<dbReference type="Pfam" id="PF13489">
    <property type="entry name" value="Methyltransf_23"/>
    <property type="match status" value="1"/>
</dbReference>
<evidence type="ECO:0000256" key="4">
    <source>
        <dbReference type="ARBA" id="ARBA00022691"/>
    </source>
</evidence>
<dbReference type="EC" id="2.1.1.64" evidence="5"/>
<evidence type="ECO:0000256" key="1">
    <source>
        <dbReference type="ARBA" id="ARBA00022603"/>
    </source>
</evidence>
<dbReference type="InterPro" id="IPR010233">
    <property type="entry name" value="UbiG_MeTrfase"/>
</dbReference>